<keyword evidence="2" id="KW-0732">Signal</keyword>
<feature type="signal peptide" evidence="2">
    <location>
        <begin position="1"/>
        <end position="31"/>
    </location>
</feature>
<dbReference type="AlphaFoldDB" id="A0AA97ASW1"/>
<dbReference type="RefSeq" id="WP_316428908.1">
    <property type="nucleotide sequence ID" value="NZ_CP130144.1"/>
</dbReference>
<feature type="repeat" description="TPR" evidence="1">
    <location>
        <begin position="216"/>
        <end position="249"/>
    </location>
</feature>
<dbReference type="SMART" id="SM00028">
    <property type="entry name" value="TPR"/>
    <property type="match status" value="2"/>
</dbReference>
<proteinExistence type="predicted"/>
<protein>
    <submittedName>
        <fullName evidence="3">Sll0314/Alr1548 family TPR repeat-containing protein</fullName>
    </submittedName>
</protein>
<organism evidence="3">
    <name type="scientific">Leptolyngbya boryana CZ1</name>
    <dbReference type="NCBI Taxonomy" id="3060204"/>
    <lineage>
        <taxon>Bacteria</taxon>
        <taxon>Bacillati</taxon>
        <taxon>Cyanobacteriota</taxon>
        <taxon>Cyanophyceae</taxon>
        <taxon>Leptolyngbyales</taxon>
        <taxon>Leptolyngbyaceae</taxon>
        <taxon>Leptolyngbya group</taxon>
        <taxon>Leptolyngbya</taxon>
    </lineage>
</organism>
<dbReference type="PROSITE" id="PS50005">
    <property type="entry name" value="TPR"/>
    <property type="match status" value="1"/>
</dbReference>
<dbReference type="SUPFAM" id="SSF48452">
    <property type="entry name" value="TPR-like"/>
    <property type="match status" value="1"/>
</dbReference>
<reference evidence="3" key="2">
    <citation type="submission" date="2023-07" db="EMBL/GenBank/DDBJ databases">
        <authorList>
            <person name="Bai X.-H."/>
            <person name="Wang H.-H."/>
            <person name="Wang J."/>
            <person name="Ma M.-Y."/>
            <person name="Hu H.-H."/>
            <person name="Song Z.-L."/>
            <person name="Ma H.-G."/>
            <person name="Fan Y."/>
            <person name="Du C.-Y."/>
            <person name="Xu J.-C."/>
        </authorList>
    </citation>
    <scope>NUCLEOTIDE SEQUENCE</scope>
    <source>
        <strain evidence="3">CZ1</strain>
    </source>
</reference>
<dbReference type="InterPro" id="IPR011990">
    <property type="entry name" value="TPR-like_helical_dom_sf"/>
</dbReference>
<dbReference type="Gene3D" id="1.25.40.10">
    <property type="entry name" value="Tetratricopeptide repeat domain"/>
    <property type="match status" value="1"/>
</dbReference>
<dbReference type="InterPro" id="IPR048173">
    <property type="entry name" value="Sll0314-like"/>
</dbReference>
<evidence type="ECO:0000256" key="1">
    <source>
        <dbReference type="PROSITE-ProRule" id="PRU00339"/>
    </source>
</evidence>
<keyword evidence="1" id="KW-0802">TPR repeat</keyword>
<dbReference type="Pfam" id="PF13432">
    <property type="entry name" value="TPR_16"/>
    <property type="match status" value="1"/>
</dbReference>
<accession>A0AA97ASW1</accession>
<evidence type="ECO:0000313" key="3">
    <source>
        <dbReference type="EMBL" id="WNZ48772.1"/>
    </source>
</evidence>
<reference evidence="3" key="1">
    <citation type="journal article" date="2023" name="Plants (Basel)">
        <title>Genomic Analysis of Leptolyngbya boryana CZ1 Reveals Efficient Carbon Fixation Modules.</title>
        <authorList>
            <person name="Bai X."/>
            <person name="Wang H."/>
            <person name="Cheng W."/>
            <person name="Wang J."/>
            <person name="Ma M."/>
            <person name="Hu H."/>
            <person name="Song Z."/>
            <person name="Ma H."/>
            <person name="Fan Y."/>
            <person name="Du C."/>
            <person name="Xu J."/>
        </authorList>
    </citation>
    <scope>NUCLEOTIDE SEQUENCE</scope>
    <source>
        <strain evidence="3">CZ1</strain>
    </source>
</reference>
<dbReference type="NCBIfam" id="NF041522">
    <property type="entry name" value="TPR_sll0314"/>
    <property type="match status" value="1"/>
</dbReference>
<sequence length="305" mass="33314">MVMVKWVSSRLAQSLSAAALMMGMLASPSLAKDPFRTTNPRAISTQTESAFRAMFEKGNYTEAQKILSQADANEPLAFAMKAMIAYMNFQGESNAGRKQALLSEFKANADQTRTVAQALLKSDPLRGNLYMAAGSILDGGYIAATEGTVNGVPRILGSLQQAFGYLDAAERIDAKDPELNLVKGMIDLALATNLSLPLSSPKDAIARLEQTAQPRYVADRGLAVGYRDLKQFDKAMQAIDRAIAAAPDNPELSYLKAQIFVRQERLNESVPLFQKALNKKAQLPPATANQIQREFNRVQQRLSGR</sequence>
<feature type="chain" id="PRO_5041667029" evidence="2">
    <location>
        <begin position="32"/>
        <end position="305"/>
    </location>
</feature>
<dbReference type="EMBL" id="CP130144">
    <property type="protein sequence ID" value="WNZ48772.1"/>
    <property type="molecule type" value="Genomic_DNA"/>
</dbReference>
<name>A0AA97ASW1_LEPBY</name>
<dbReference type="InterPro" id="IPR019734">
    <property type="entry name" value="TPR_rpt"/>
</dbReference>
<evidence type="ECO:0000256" key="2">
    <source>
        <dbReference type="SAM" id="SignalP"/>
    </source>
</evidence>
<gene>
    <name evidence="3" type="ORF">Q2T42_13140</name>
</gene>